<keyword evidence="1" id="KW-0812">Transmembrane</keyword>
<gene>
    <name evidence="2" type="ordered locus">Fraau_0343</name>
</gene>
<dbReference type="Proteomes" id="UP000005234">
    <property type="component" value="Chromosome"/>
</dbReference>
<evidence type="ECO:0000256" key="1">
    <source>
        <dbReference type="SAM" id="Phobius"/>
    </source>
</evidence>
<proteinExistence type="predicted"/>
<name>H8L335_FRAAD</name>
<keyword evidence="1" id="KW-1133">Transmembrane helix</keyword>
<dbReference type="RefSeq" id="WP_014401839.1">
    <property type="nucleotide sequence ID" value="NC_017033.1"/>
</dbReference>
<sequence>MKILVAGLSGLLFGLGLILAGMSNPGKVIGFLDPGGAWDPSLALVMLGAIAVSAIGLGLAGRRRVSWTGQPVHLPPRRPLQNRLWRGGMLFGAGWGLVGLCPGPDLVLIGTGHTGAMLFGLAMLAGFQLHDRPWRRPSRATLHD</sequence>
<dbReference type="AlphaFoldDB" id="H8L335"/>
<reference evidence="2" key="1">
    <citation type="submission" date="2012-02" db="EMBL/GenBank/DDBJ databases">
        <title>The complete genome of Frateuria aurantia DSM 6220.</title>
        <authorList>
            <consortium name="US DOE Joint Genome Institute (JGI-PGF)"/>
            <person name="Lucas S."/>
            <person name="Copeland A."/>
            <person name="Lapidus A."/>
            <person name="Glavina del Rio T."/>
            <person name="Dalin E."/>
            <person name="Tice H."/>
            <person name="Bruce D."/>
            <person name="Goodwin L."/>
            <person name="Pitluck S."/>
            <person name="Peters L."/>
            <person name="Ovchinnikova G."/>
            <person name="Teshima H."/>
            <person name="Kyrpides N."/>
            <person name="Mavromatis K."/>
            <person name="Ivanova N."/>
            <person name="Brettin T."/>
            <person name="Detter J.C."/>
            <person name="Han C."/>
            <person name="Larimer F."/>
            <person name="Land M."/>
            <person name="Hauser L."/>
            <person name="Markowitz V."/>
            <person name="Cheng J.-F."/>
            <person name="Hugenholtz P."/>
            <person name="Woyke T."/>
            <person name="Wu D."/>
            <person name="Brambilla E."/>
            <person name="Klenk H.-P."/>
            <person name="Eisen J.A."/>
        </authorList>
    </citation>
    <scope>NUCLEOTIDE SEQUENCE</scope>
    <source>
        <strain evidence="2">DSM 6220</strain>
    </source>
</reference>
<dbReference type="HOGENOM" id="CLU_037802_2_1_6"/>
<dbReference type="STRING" id="767434.Fraau_0343"/>
<evidence type="ECO:0000313" key="3">
    <source>
        <dbReference type="Proteomes" id="UP000005234"/>
    </source>
</evidence>
<protein>
    <submittedName>
        <fullName evidence="2">Putative transporter component</fullName>
    </submittedName>
</protein>
<accession>H8L335</accession>
<dbReference type="Pfam" id="PF20398">
    <property type="entry name" value="DUF6691"/>
    <property type="match status" value="1"/>
</dbReference>
<feature type="transmembrane region" description="Helical" evidence="1">
    <location>
        <begin position="106"/>
        <end position="129"/>
    </location>
</feature>
<organism evidence="2 3">
    <name type="scientific">Frateuria aurantia (strain ATCC 33424 / DSM 6220 / KCTC 2777 / LMG 1558 / NBRC 3245 / NCIMB 13370)</name>
    <name type="common">Acetobacter aurantius</name>
    <dbReference type="NCBI Taxonomy" id="767434"/>
    <lineage>
        <taxon>Bacteria</taxon>
        <taxon>Pseudomonadati</taxon>
        <taxon>Pseudomonadota</taxon>
        <taxon>Gammaproteobacteria</taxon>
        <taxon>Lysobacterales</taxon>
        <taxon>Rhodanobacteraceae</taxon>
        <taxon>Frateuria</taxon>
    </lineage>
</organism>
<feature type="transmembrane region" description="Helical" evidence="1">
    <location>
        <begin position="44"/>
        <end position="62"/>
    </location>
</feature>
<dbReference type="InterPro" id="IPR046513">
    <property type="entry name" value="DUF6691"/>
</dbReference>
<keyword evidence="3" id="KW-1185">Reference proteome</keyword>
<dbReference type="eggNOG" id="COG2391">
    <property type="taxonomic scope" value="Bacteria"/>
</dbReference>
<keyword evidence="1" id="KW-0472">Membrane</keyword>
<dbReference type="EMBL" id="CP003350">
    <property type="protein sequence ID" value="AFC84833.1"/>
    <property type="molecule type" value="Genomic_DNA"/>
</dbReference>
<feature type="transmembrane region" description="Helical" evidence="1">
    <location>
        <begin position="83"/>
        <end position="100"/>
    </location>
</feature>
<dbReference type="KEGG" id="fau:Fraau_0343"/>
<dbReference type="OrthoDB" id="9790409at2"/>
<evidence type="ECO:0000313" key="2">
    <source>
        <dbReference type="EMBL" id="AFC84833.1"/>
    </source>
</evidence>